<gene>
    <name evidence="2" type="ORF">E6K79_01175</name>
</gene>
<accession>A0A538TTH0</accession>
<dbReference type="PANTHER" id="PTHR43798">
    <property type="entry name" value="MONOACYLGLYCEROL LIPASE"/>
    <property type="match status" value="1"/>
</dbReference>
<dbReference type="EMBL" id="VBOZ01000007">
    <property type="protein sequence ID" value="TMQ66894.1"/>
    <property type="molecule type" value="Genomic_DNA"/>
</dbReference>
<dbReference type="InterPro" id="IPR029058">
    <property type="entry name" value="AB_hydrolase_fold"/>
</dbReference>
<evidence type="ECO:0000313" key="3">
    <source>
        <dbReference type="Proteomes" id="UP000317691"/>
    </source>
</evidence>
<dbReference type="InterPro" id="IPR000073">
    <property type="entry name" value="AB_hydrolase_1"/>
</dbReference>
<dbReference type="GO" id="GO:0016020">
    <property type="term" value="C:membrane"/>
    <property type="evidence" value="ECO:0007669"/>
    <property type="project" value="TreeGrafter"/>
</dbReference>
<dbReference type="GO" id="GO:0016787">
    <property type="term" value="F:hydrolase activity"/>
    <property type="evidence" value="ECO:0007669"/>
    <property type="project" value="UniProtKB-KW"/>
</dbReference>
<dbReference type="SUPFAM" id="SSF53474">
    <property type="entry name" value="alpha/beta-Hydrolases"/>
    <property type="match status" value="1"/>
</dbReference>
<organism evidence="2 3">
    <name type="scientific">Eiseniibacteriota bacterium</name>
    <dbReference type="NCBI Taxonomy" id="2212470"/>
    <lineage>
        <taxon>Bacteria</taxon>
        <taxon>Candidatus Eiseniibacteriota</taxon>
    </lineage>
</organism>
<name>A0A538TTH0_UNCEI</name>
<protein>
    <submittedName>
        <fullName evidence="2">Alpha/beta hydrolase</fullName>
    </submittedName>
</protein>
<keyword evidence="2" id="KW-0378">Hydrolase</keyword>
<dbReference type="PRINTS" id="PR00111">
    <property type="entry name" value="ABHYDROLASE"/>
</dbReference>
<dbReference type="Pfam" id="PF12697">
    <property type="entry name" value="Abhydrolase_6"/>
    <property type="match status" value="1"/>
</dbReference>
<evidence type="ECO:0000259" key="1">
    <source>
        <dbReference type="Pfam" id="PF12697"/>
    </source>
</evidence>
<dbReference type="Gene3D" id="3.40.50.1820">
    <property type="entry name" value="alpha/beta hydrolase"/>
    <property type="match status" value="1"/>
</dbReference>
<dbReference type="Proteomes" id="UP000317691">
    <property type="component" value="Unassembled WGS sequence"/>
</dbReference>
<dbReference type="PANTHER" id="PTHR43798:SF33">
    <property type="entry name" value="HYDROLASE, PUTATIVE (AFU_ORTHOLOGUE AFUA_2G14860)-RELATED"/>
    <property type="match status" value="1"/>
</dbReference>
<sequence>MNRSPLRPWRALGAALLALLLGPFLPSTALPGPPPLAVAERGSGKPTLVLIHSLGQDRTVWNRLASRLEGRYKLLLVDLPGHGQSASIPNVSVASVTEALDRTLRERKVKQALLVGHSYGGLVALEEAAKHPDRAVGVVTIETETYAEAEVASERVANLEQIMTQRYPLFLRGVFEPMTRDSSQIDSVIAKAGMVPRDVLVEYFRDAWRADLRPSIRTLKAPIMVVSIDTTWPPQESWTSARKRFGYETAGPAIGHRIWGSAHLVQLDQPDSLAAAISDFAETLKK</sequence>
<proteinExistence type="predicted"/>
<evidence type="ECO:0000313" key="2">
    <source>
        <dbReference type="EMBL" id="TMQ66894.1"/>
    </source>
</evidence>
<feature type="domain" description="AB hydrolase-1" evidence="1">
    <location>
        <begin position="48"/>
        <end position="276"/>
    </location>
</feature>
<dbReference type="AlphaFoldDB" id="A0A538TTH0"/>
<dbReference type="InterPro" id="IPR050266">
    <property type="entry name" value="AB_hydrolase_sf"/>
</dbReference>
<reference evidence="2 3" key="1">
    <citation type="journal article" date="2019" name="Nat. Microbiol.">
        <title>Mediterranean grassland soil C-N compound turnover is dependent on rainfall and depth, and is mediated by genomically divergent microorganisms.</title>
        <authorList>
            <person name="Diamond S."/>
            <person name="Andeer P.F."/>
            <person name="Li Z."/>
            <person name="Crits-Christoph A."/>
            <person name="Burstein D."/>
            <person name="Anantharaman K."/>
            <person name="Lane K.R."/>
            <person name="Thomas B.C."/>
            <person name="Pan C."/>
            <person name="Northen T.R."/>
            <person name="Banfield J.F."/>
        </authorList>
    </citation>
    <scope>NUCLEOTIDE SEQUENCE [LARGE SCALE GENOMIC DNA]</scope>
    <source>
        <strain evidence="2">WS_9</strain>
    </source>
</reference>
<comment type="caution">
    <text evidence="2">The sequence shown here is derived from an EMBL/GenBank/DDBJ whole genome shotgun (WGS) entry which is preliminary data.</text>
</comment>